<feature type="domain" description="SAM" evidence="3">
    <location>
        <begin position="68"/>
        <end position="140"/>
    </location>
</feature>
<dbReference type="SUPFAM" id="SSF47769">
    <property type="entry name" value="SAM/Pointed domain"/>
    <property type="match status" value="1"/>
</dbReference>
<evidence type="ECO:0000256" key="1">
    <source>
        <dbReference type="ARBA" id="ARBA00022737"/>
    </source>
</evidence>
<organism evidence="4 5">
    <name type="scientific">Caenorhabditis angaria</name>
    <dbReference type="NCBI Taxonomy" id="860376"/>
    <lineage>
        <taxon>Eukaryota</taxon>
        <taxon>Metazoa</taxon>
        <taxon>Ecdysozoa</taxon>
        <taxon>Nematoda</taxon>
        <taxon>Chromadorea</taxon>
        <taxon>Rhabditida</taxon>
        <taxon>Rhabditina</taxon>
        <taxon>Rhabditomorpha</taxon>
        <taxon>Rhabditoidea</taxon>
        <taxon>Rhabditidae</taxon>
        <taxon>Peloderinae</taxon>
        <taxon>Caenorhabditis</taxon>
    </lineage>
</organism>
<dbReference type="GO" id="GO:0007528">
    <property type="term" value="P:neuromuscular junction development"/>
    <property type="evidence" value="ECO:0007669"/>
    <property type="project" value="TreeGrafter"/>
</dbReference>
<evidence type="ECO:0000313" key="4">
    <source>
        <dbReference type="EMBL" id="CAI5455241.1"/>
    </source>
</evidence>
<dbReference type="InterPro" id="IPR001660">
    <property type="entry name" value="SAM"/>
</dbReference>
<evidence type="ECO:0000256" key="2">
    <source>
        <dbReference type="ARBA" id="ARBA00023054"/>
    </source>
</evidence>
<evidence type="ECO:0000313" key="5">
    <source>
        <dbReference type="Proteomes" id="UP001152747"/>
    </source>
</evidence>
<dbReference type="OrthoDB" id="6516566at2759"/>
<keyword evidence="1" id="KW-0677">Repeat</keyword>
<accession>A0A9P1IZG4</accession>
<dbReference type="InterPro" id="IPR013761">
    <property type="entry name" value="SAM/pointed_sf"/>
</dbReference>
<proteinExistence type="predicted"/>
<sequence>MLENVVDGPLLLSLTASDIVEMRITNAHHYVTLSRSIQFLKLTDFKFDALERRMDQNIIDRYPCPDVVVRWSHQATCEWLRKIDLAEFTPNLLCAGVPGALMIYEPTFTAESLAEILQMPAHKTLLRRHLTSHFNQLLGQKIIADKRDFLTNGNYPQVSPAIRIKVVRKGFSLTRKKAKNEICLEPEELLCPVLLNHKYPTSSNAETSSLESSNV</sequence>
<keyword evidence="2" id="KW-0175">Coiled coil</keyword>
<dbReference type="EMBL" id="CANHGI010000006">
    <property type="protein sequence ID" value="CAI5455241.1"/>
    <property type="molecule type" value="Genomic_DNA"/>
</dbReference>
<keyword evidence="5" id="KW-1185">Reference proteome</keyword>
<dbReference type="Proteomes" id="UP001152747">
    <property type="component" value="Unassembled WGS sequence"/>
</dbReference>
<evidence type="ECO:0000259" key="3">
    <source>
        <dbReference type="SMART" id="SM00454"/>
    </source>
</evidence>
<gene>
    <name evidence="4" type="ORF">CAMP_LOCUS17878</name>
</gene>
<dbReference type="PANTHER" id="PTHR12587">
    <property type="entry name" value="LAR INTERACTING PROTEIN LIP -RELATED PROTEIN"/>
    <property type="match status" value="1"/>
</dbReference>
<comment type="caution">
    <text evidence="4">The sequence shown here is derived from an EMBL/GenBank/DDBJ whole genome shotgun (WGS) entry which is preliminary data.</text>
</comment>
<dbReference type="GO" id="GO:0048786">
    <property type="term" value="C:presynaptic active zone"/>
    <property type="evidence" value="ECO:0007669"/>
    <property type="project" value="TreeGrafter"/>
</dbReference>
<dbReference type="PANTHER" id="PTHR12587:SF14">
    <property type="entry name" value="AT31531P"/>
    <property type="match status" value="1"/>
</dbReference>
<name>A0A9P1IZG4_9PELO</name>
<dbReference type="SMART" id="SM00454">
    <property type="entry name" value="SAM"/>
    <property type="match status" value="1"/>
</dbReference>
<dbReference type="InterPro" id="IPR029515">
    <property type="entry name" value="Liprin"/>
</dbReference>
<dbReference type="Gene3D" id="1.10.150.50">
    <property type="entry name" value="Transcription Factor, Ets-1"/>
    <property type="match status" value="2"/>
</dbReference>
<reference evidence="4" key="1">
    <citation type="submission" date="2022-11" db="EMBL/GenBank/DDBJ databases">
        <authorList>
            <person name="Kikuchi T."/>
        </authorList>
    </citation>
    <scope>NUCLEOTIDE SEQUENCE</scope>
    <source>
        <strain evidence="4">PS1010</strain>
    </source>
</reference>
<dbReference type="AlphaFoldDB" id="A0A9P1IZG4"/>
<dbReference type="Pfam" id="PF07647">
    <property type="entry name" value="SAM_2"/>
    <property type="match status" value="1"/>
</dbReference>
<protein>
    <recommendedName>
        <fullName evidence="3">SAM domain-containing protein</fullName>
    </recommendedName>
</protein>